<dbReference type="InterPro" id="IPR003856">
    <property type="entry name" value="LPS_length_determ_N"/>
</dbReference>
<evidence type="ECO:0000256" key="3">
    <source>
        <dbReference type="ARBA" id="ARBA00022692"/>
    </source>
</evidence>
<evidence type="ECO:0000256" key="1">
    <source>
        <dbReference type="ARBA" id="ARBA00004651"/>
    </source>
</evidence>
<evidence type="ECO:0000256" key="2">
    <source>
        <dbReference type="ARBA" id="ARBA00022475"/>
    </source>
</evidence>
<keyword evidence="2" id="KW-1003">Cell membrane</keyword>
<feature type="transmembrane region" description="Helical" evidence="8">
    <location>
        <begin position="63"/>
        <end position="82"/>
    </location>
</feature>
<feature type="domain" description="Polysaccharide chain length determinant N-terminal" evidence="9">
    <location>
        <begin position="48"/>
        <end position="137"/>
    </location>
</feature>
<dbReference type="InterPro" id="IPR050445">
    <property type="entry name" value="Bact_polysacc_biosynth/exp"/>
</dbReference>
<feature type="domain" description="Tyrosine-protein kinase G-rich" evidence="10">
    <location>
        <begin position="416"/>
        <end position="484"/>
    </location>
</feature>
<reference evidence="11 12" key="1">
    <citation type="journal article" date="2008" name="Appl. Environ. Microbiol.">
        <title>Genomic insights into Mn(II) oxidation by the marine alphaproteobacterium Aurantimonas sp. strain SI85-9A1.</title>
        <authorList>
            <person name="Dick G.J."/>
            <person name="Podell S."/>
            <person name="Johnson H.A."/>
            <person name="Rivera-Espinoza Y."/>
            <person name="Bernier-Latmani R."/>
            <person name="McCarthy J.K."/>
            <person name="Torpey J.W."/>
            <person name="Clement B.G."/>
            <person name="Gaasterland T."/>
            <person name="Tebo B.M."/>
        </authorList>
    </citation>
    <scope>NUCLEOTIDE SEQUENCE [LARGE SCALE GENOMIC DNA]</scope>
    <source>
        <strain evidence="11 12">SI85-9A1</strain>
    </source>
</reference>
<keyword evidence="12" id="KW-1185">Reference proteome</keyword>
<protein>
    <submittedName>
        <fullName evidence="11">Possible exopolysaccharide biosynthesis/transport protein</fullName>
    </submittedName>
</protein>
<proteinExistence type="predicted"/>
<evidence type="ECO:0000256" key="6">
    <source>
        <dbReference type="SAM" id="Coils"/>
    </source>
</evidence>
<dbReference type="HOGENOM" id="CLU_400527_0_0_5"/>
<name>Q1YH82_AURMS</name>
<sequence>MVGKVRHLTRAAVLRIDMAMFSSETNPNAPYAARPSGPQMQDSNGSLIDPVHVFQSVWSARRLIILTTIFGLLLGVAFALSMPKKYTAYSQIFADPRDIKVVQNEVTPNGLPTEATLALIESQIAVINSNDLMAKIVEAADLTSDPEFNGQGESLLPSLESLGLTSPTIASTNERFLQTMENLREATGVSRDAKSFILNISVTTESPEKSAELSRLVANTFIDHLAEVQSDTAGRATNALSSRLTELREKVSAAEQAVEDYKSENELVGVGGQLVDDSYILRINDELSRGRANVTALRVKAEQMSKASVDDVVEGAFPEELTSEALTRLRGTYSDLAQKTASLAATLGPRHPQLIASRQSLASARDAIRSELARIVAGAQTDLARAERTNRDLTKQLDELKSDQVATSGSFVRLRELQREVEASRAVYESYLLRARETGEQQGINTANVRVISEATPPLRPSSMSRRLVVGAGGMLGFLAGVFLAGVGAISEQYRNAMRMRAEMAARPRPAGFSTSYSSAATGHFGNGGGYSTAIVMAPGDGAMTPGAETKDDDFRPSVHASAQDQRRMAEAMPIAEEPVSVEAGSATVETAASEDRPAPANDGEDAAAPAQAALDADSVGEDETLPPAVRRRTLRERIRALGGDLPDPADSETPQAGDDEEVVRLQNDIAAVKKHIADIRGRRQAL</sequence>
<evidence type="ECO:0000313" key="12">
    <source>
        <dbReference type="Proteomes" id="UP000000321"/>
    </source>
</evidence>
<keyword evidence="3 8" id="KW-0812">Transmembrane</keyword>
<evidence type="ECO:0000256" key="8">
    <source>
        <dbReference type="SAM" id="Phobius"/>
    </source>
</evidence>
<evidence type="ECO:0000313" key="11">
    <source>
        <dbReference type="EMBL" id="EAS49697.1"/>
    </source>
</evidence>
<keyword evidence="6" id="KW-0175">Coiled coil</keyword>
<dbReference type="Proteomes" id="UP000000321">
    <property type="component" value="Unassembled WGS sequence"/>
</dbReference>
<feature type="compositionally biased region" description="Low complexity" evidence="7">
    <location>
        <begin position="599"/>
        <end position="618"/>
    </location>
</feature>
<feature type="transmembrane region" description="Helical" evidence="8">
    <location>
        <begin position="468"/>
        <end position="491"/>
    </location>
</feature>
<dbReference type="AlphaFoldDB" id="Q1YH82"/>
<evidence type="ECO:0000256" key="7">
    <source>
        <dbReference type="SAM" id="MobiDB-lite"/>
    </source>
</evidence>
<dbReference type="BioCyc" id="AURANTIMONAS:SI859A1_00356-MONOMER"/>
<dbReference type="InterPro" id="IPR032807">
    <property type="entry name" value="GNVR"/>
</dbReference>
<dbReference type="PANTHER" id="PTHR32309:SF13">
    <property type="entry name" value="FERRIC ENTEROBACTIN TRANSPORT PROTEIN FEPE"/>
    <property type="match status" value="1"/>
</dbReference>
<organism evidence="11 12">
    <name type="scientific">Aurantimonas manganoxydans (strain ATCC BAA-1229 / DSM 21871 / SI85-9A1)</name>
    <dbReference type="NCBI Taxonomy" id="287752"/>
    <lineage>
        <taxon>Bacteria</taxon>
        <taxon>Pseudomonadati</taxon>
        <taxon>Pseudomonadota</taxon>
        <taxon>Alphaproteobacteria</taxon>
        <taxon>Hyphomicrobiales</taxon>
        <taxon>Aurantimonadaceae</taxon>
        <taxon>Aurantimonas</taxon>
    </lineage>
</organism>
<dbReference type="EMBL" id="AAPJ01000004">
    <property type="protein sequence ID" value="EAS49697.1"/>
    <property type="molecule type" value="Genomic_DNA"/>
</dbReference>
<comment type="caution">
    <text evidence="11">The sequence shown here is derived from an EMBL/GenBank/DDBJ whole genome shotgun (WGS) entry which is preliminary data.</text>
</comment>
<evidence type="ECO:0000259" key="10">
    <source>
        <dbReference type="Pfam" id="PF13807"/>
    </source>
</evidence>
<dbReference type="GO" id="GO:0005886">
    <property type="term" value="C:plasma membrane"/>
    <property type="evidence" value="ECO:0007669"/>
    <property type="project" value="UniProtKB-SubCell"/>
</dbReference>
<dbReference type="PANTHER" id="PTHR32309">
    <property type="entry name" value="TYROSINE-PROTEIN KINASE"/>
    <property type="match status" value="1"/>
</dbReference>
<feature type="coiled-coil region" evidence="6">
    <location>
        <begin position="237"/>
        <end position="264"/>
    </location>
</feature>
<feature type="coiled-coil region" evidence="6">
    <location>
        <begin position="376"/>
        <end position="434"/>
    </location>
</feature>
<dbReference type="GO" id="GO:0004713">
    <property type="term" value="F:protein tyrosine kinase activity"/>
    <property type="evidence" value="ECO:0007669"/>
    <property type="project" value="TreeGrafter"/>
</dbReference>
<keyword evidence="4 8" id="KW-1133">Transmembrane helix</keyword>
<accession>Q1YH82</accession>
<dbReference type="Pfam" id="PF02706">
    <property type="entry name" value="Wzz"/>
    <property type="match status" value="1"/>
</dbReference>
<gene>
    <name evidence="11" type="ORF">SI859A1_00356</name>
</gene>
<evidence type="ECO:0000259" key="9">
    <source>
        <dbReference type="Pfam" id="PF02706"/>
    </source>
</evidence>
<evidence type="ECO:0000256" key="4">
    <source>
        <dbReference type="ARBA" id="ARBA00022989"/>
    </source>
</evidence>
<dbReference type="Pfam" id="PF13807">
    <property type="entry name" value="GNVR"/>
    <property type="match status" value="1"/>
</dbReference>
<feature type="region of interest" description="Disordered" evidence="7">
    <location>
        <begin position="542"/>
        <end position="662"/>
    </location>
</feature>
<comment type="subcellular location">
    <subcellularLocation>
        <location evidence="1">Cell membrane</location>
        <topology evidence="1">Multi-pass membrane protein</topology>
    </subcellularLocation>
</comment>
<keyword evidence="5 8" id="KW-0472">Membrane</keyword>
<evidence type="ECO:0000256" key="5">
    <source>
        <dbReference type="ARBA" id="ARBA00023136"/>
    </source>
</evidence>